<feature type="signal peptide" evidence="1">
    <location>
        <begin position="1"/>
        <end position="27"/>
    </location>
</feature>
<dbReference type="Gene3D" id="3.40.50.1820">
    <property type="entry name" value="alpha/beta hydrolase"/>
    <property type="match status" value="1"/>
</dbReference>
<dbReference type="PANTHER" id="PTHR11614">
    <property type="entry name" value="PHOSPHOLIPASE-RELATED"/>
    <property type="match status" value="1"/>
</dbReference>
<dbReference type="GO" id="GO:0016787">
    <property type="term" value="F:hydrolase activity"/>
    <property type="evidence" value="ECO:0007669"/>
    <property type="project" value="UniProtKB-KW"/>
</dbReference>
<dbReference type="KEGG" id="vih:AB0763_07200"/>
<evidence type="ECO:0000313" key="3">
    <source>
        <dbReference type="EMBL" id="XDK24026.1"/>
    </source>
</evidence>
<evidence type="ECO:0000259" key="2">
    <source>
        <dbReference type="Pfam" id="PF12146"/>
    </source>
</evidence>
<feature type="chain" id="PRO_5044233779" evidence="1">
    <location>
        <begin position="28"/>
        <end position="329"/>
    </location>
</feature>
<gene>
    <name evidence="3" type="ORF">AB0763_07200</name>
</gene>
<reference evidence="3" key="1">
    <citation type="submission" date="2024-07" db="EMBL/GenBank/DDBJ databases">
        <title>Genome Analysis of a Potential Novel Vibrio Species Secreting pH- and Thermo-stable Alginate Lyase and its Application in Producing Alginate Oligosaccharides.</title>
        <authorList>
            <person name="Huang H."/>
            <person name="Bao K."/>
        </authorList>
    </citation>
    <scope>NUCLEOTIDE SEQUENCE</scope>
    <source>
        <strain evidence="3">HB236076</strain>
    </source>
</reference>
<dbReference type="AlphaFoldDB" id="A0AB39H6I5"/>
<name>A0AB39H6I5_9VIBR</name>
<accession>A0AB39H6I5</accession>
<dbReference type="InterPro" id="IPR022742">
    <property type="entry name" value="Hydrolase_4"/>
</dbReference>
<dbReference type="EMBL" id="CP162601">
    <property type="protein sequence ID" value="XDK24026.1"/>
    <property type="molecule type" value="Genomic_DNA"/>
</dbReference>
<feature type="domain" description="Serine aminopeptidase S33" evidence="2">
    <location>
        <begin position="73"/>
        <end position="192"/>
    </location>
</feature>
<dbReference type="InterPro" id="IPR029058">
    <property type="entry name" value="AB_hydrolase_fold"/>
</dbReference>
<dbReference type="SUPFAM" id="SSF53474">
    <property type="entry name" value="alpha/beta-Hydrolases"/>
    <property type="match status" value="1"/>
</dbReference>
<sequence length="329" mass="36938">MIKRIKYINLLVSSFALLVLFALPTSATEPSHQPEDFFSLKALQEAPKKALMPIETMTATDGVELAFRAYLPQEPSAIVIFYHGAGAHSGLSYQHIGVGLRDRFSIGVYMPDIRGHGFSQGERGDTPSKEQVWSDINTMVNQIKTRYPKVPIFVGGHSAGAGLALNYSSWEHKLAVEGYVFLAPYWGYRSKTSHDHDERYQFSTVKVSRFILHAISGGWLFSHSKAVYFHYPAHVLEQHPEIVTFNTVAMSNAVTPYAPGEQLSGLKRVGLWIGRQDEAFDAKKVIEFSKRHYNVSVQEETVMIEGENHFSILLEASEKIGPWILKSIH</sequence>
<dbReference type="Pfam" id="PF12146">
    <property type="entry name" value="Hydrolase_4"/>
    <property type="match status" value="1"/>
</dbReference>
<keyword evidence="3" id="KW-0378">Hydrolase</keyword>
<proteinExistence type="predicted"/>
<protein>
    <submittedName>
        <fullName evidence="3">Alpha/beta fold hydrolase</fullName>
    </submittedName>
</protein>
<dbReference type="RefSeq" id="WP_306100074.1">
    <property type="nucleotide sequence ID" value="NZ_CP162601.1"/>
</dbReference>
<keyword evidence="1" id="KW-0732">Signal</keyword>
<evidence type="ECO:0000256" key="1">
    <source>
        <dbReference type="SAM" id="SignalP"/>
    </source>
</evidence>
<organism evidence="3">
    <name type="scientific">Vibrio sp. HB236076</name>
    <dbReference type="NCBI Taxonomy" id="3232307"/>
    <lineage>
        <taxon>Bacteria</taxon>
        <taxon>Pseudomonadati</taxon>
        <taxon>Pseudomonadota</taxon>
        <taxon>Gammaproteobacteria</taxon>
        <taxon>Vibrionales</taxon>
        <taxon>Vibrionaceae</taxon>
        <taxon>Vibrio</taxon>
    </lineage>
</organism>
<dbReference type="InterPro" id="IPR051044">
    <property type="entry name" value="MAG_DAG_Lipase"/>
</dbReference>